<dbReference type="RefSeq" id="WP_070401758.1">
    <property type="nucleotide sequence ID" value="NZ_BJVW01000004.1"/>
</dbReference>
<dbReference type="InterPro" id="IPR023296">
    <property type="entry name" value="Glyco_hydro_beta-prop_sf"/>
</dbReference>
<reference evidence="2 3" key="1">
    <citation type="journal article" date="2016" name="Microb. Cell Fact.">
        <title>Dissection of exopolysaccharide biosynthesis in Kozakia baliensis.</title>
        <authorList>
            <person name="Brandt J.U."/>
            <person name="Jakob F."/>
            <person name="Behr J."/>
            <person name="Geissler A.J."/>
            <person name="Vogel R.F."/>
        </authorList>
    </citation>
    <scope>NUCLEOTIDE SEQUENCE [LARGE SCALE GENOMIC DNA]</scope>
    <source>
        <strain evidence="2 3">DSM 14400</strain>
    </source>
</reference>
<keyword evidence="2" id="KW-0808">Transferase</keyword>
<protein>
    <submittedName>
        <fullName evidence="2">Formyl transferase</fullName>
    </submittedName>
</protein>
<gene>
    <name evidence="2" type="ORF">A0U89_00785</name>
</gene>
<proteinExistence type="predicted"/>
<dbReference type="AlphaFoldDB" id="A0A1D8UQU2"/>
<sequence length="309" mass="35083">MGLRKDIWRSAICMASIEDIMARGAIGDAPLHWLPPMPKSFQFLADPFGFWRDGKLHVFAEAYDYRDRIGKIELFVYDEAFCLLSRCIVLSEPWHLSYPFVFEAEGEIWMLPEAFRSGALTLYRAVSFPDRWEPECRIDLGNDIPVDATVTFHDGLWWMFYTPARPGSSRPGCLNVAYAEHIRGPWTRHPLNPVRTDSASTRPGGTAKSFDGRVMLPVQDCSWTYGGAIRPLWFDALTPEIVLTHAGGKIGIPPRFGRYREGMHTLSAAGDVTLIDVKRTEFSPRGLSIEAIRESKKLMRCFSQKHRLA</sequence>
<dbReference type="InterPro" id="IPR056442">
    <property type="entry name" value="GINT1_N"/>
</dbReference>
<name>A0A1D8UQU2_9PROT</name>
<dbReference type="GO" id="GO:0016740">
    <property type="term" value="F:transferase activity"/>
    <property type="evidence" value="ECO:0007669"/>
    <property type="project" value="UniProtKB-KW"/>
</dbReference>
<evidence type="ECO:0000259" key="1">
    <source>
        <dbReference type="Pfam" id="PF24793"/>
    </source>
</evidence>
<dbReference type="OrthoDB" id="3771157at2"/>
<keyword evidence="3" id="KW-1185">Reference proteome</keyword>
<dbReference type="Pfam" id="PF24793">
    <property type="entry name" value="GINT1_N"/>
    <property type="match status" value="1"/>
</dbReference>
<dbReference type="STRING" id="153496.A0U89_00785"/>
<feature type="domain" description="Glucosamine inositolphosphorylceramide transferase 1 N-terminal" evidence="1">
    <location>
        <begin position="42"/>
        <end position="238"/>
    </location>
</feature>
<evidence type="ECO:0000313" key="2">
    <source>
        <dbReference type="EMBL" id="AOX15907.1"/>
    </source>
</evidence>
<dbReference type="eggNOG" id="COG0223">
    <property type="taxonomic scope" value="Bacteria"/>
</dbReference>
<dbReference type="Gene3D" id="2.115.10.20">
    <property type="entry name" value="Glycosyl hydrolase domain, family 43"/>
    <property type="match status" value="1"/>
</dbReference>
<dbReference type="Proteomes" id="UP000179145">
    <property type="component" value="Chromosome"/>
</dbReference>
<organism evidence="2 3">
    <name type="scientific">Kozakia baliensis</name>
    <dbReference type="NCBI Taxonomy" id="153496"/>
    <lineage>
        <taxon>Bacteria</taxon>
        <taxon>Pseudomonadati</taxon>
        <taxon>Pseudomonadota</taxon>
        <taxon>Alphaproteobacteria</taxon>
        <taxon>Acetobacterales</taxon>
        <taxon>Acetobacteraceae</taxon>
        <taxon>Kozakia</taxon>
    </lineage>
</organism>
<dbReference type="SUPFAM" id="SSF75005">
    <property type="entry name" value="Arabinanase/levansucrase/invertase"/>
    <property type="match status" value="1"/>
</dbReference>
<evidence type="ECO:0000313" key="3">
    <source>
        <dbReference type="Proteomes" id="UP000179145"/>
    </source>
</evidence>
<dbReference type="EMBL" id="CP014674">
    <property type="protein sequence ID" value="AOX15907.1"/>
    <property type="molecule type" value="Genomic_DNA"/>
</dbReference>
<dbReference type="KEGG" id="kba:A0U89_00785"/>
<accession>A0A1D8UQU2</accession>